<evidence type="ECO:0000313" key="3">
    <source>
        <dbReference type="Proteomes" id="UP000199051"/>
    </source>
</evidence>
<dbReference type="AlphaFoldDB" id="A0A1H9S8D0"/>
<gene>
    <name evidence="2" type="ORF">SAMN04487818_105299</name>
</gene>
<dbReference type="Proteomes" id="UP000199051">
    <property type="component" value="Unassembled WGS sequence"/>
</dbReference>
<feature type="transmembrane region" description="Helical" evidence="1">
    <location>
        <begin position="69"/>
        <end position="88"/>
    </location>
</feature>
<accession>A0A1H9S8D0</accession>
<reference evidence="3" key="1">
    <citation type="submission" date="2016-10" db="EMBL/GenBank/DDBJ databases">
        <authorList>
            <person name="Varghese N."/>
            <person name="Submissions S."/>
        </authorList>
    </citation>
    <scope>NUCLEOTIDE SEQUENCE [LARGE SCALE GENOMIC DNA]</scope>
    <source>
        <strain evidence="3">DSM 44260</strain>
    </source>
</reference>
<dbReference type="RefSeq" id="WP_143073456.1">
    <property type="nucleotide sequence ID" value="NZ_FOGI01000005.1"/>
</dbReference>
<feature type="transmembrane region" description="Helical" evidence="1">
    <location>
        <begin position="203"/>
        <end position="223"/>
    </location>
</feature>
<feature type="transmembrane region" description="Helical" evidence="1">
    <location>
        <begin position="29"/>
        <end position="48"/>
    </location>
</feature>
<evidence type="ECO:0000313" key="2">
    <source>
        <dbReference type="EMBL" id="SER80643.1"/>
    </source>
</evidence>
<feature type="transmembrane region" description="Helical" evidence="1">
    <location>
        <begin position="288"/>
        <end position="307"/>
    </location>
</feature>
<proteinExistence type="predicted"/>
<protein>
    <submittedName>
        <fullName evidence="2">Uncharacterized protein</fullName>
    </submittedName>
</protein>
<keyword evidence="3" id="KW-1185">Reference proteome</keyword>
<feature type="transmembrane region" description="Helical" evidence="1">
    <location>
        <begin position="235"/>
        <end position="257"/>
    </location>
</feature>
<dbReference type="EMBL" id="FOGI01000005">
    <property type="protein sequence ID" value="SER80643.1"/>
    <property type="molecule type" value="Genomic_DNA"/>
</dbReference>
<evidence type="ECO:0000256" key="1">
    <source>
        <dbReference type="SAM" id="Phobius"/>
    </source>
</evidence>
<name>A0A1H9S8D0_9PSEU</name>
<feature type="transmembrane region" description="Helical" evidence="1">
    <location>
        <begin position="138"/>
        <end position="158"/>
    </location>
</feature>
<organism evidence="2 3">
    <name type="scientific">Actinokineospora terrae</name>
    <dbReference type="NCBI Taxonomy" id="155974"/>
    <lineage>
        <taxon>Bacteria</taxon>
        <taxon>Bacillati</taxon>
        <taxon>Actinomycetota</taxon>
        <taxon>Actinomycetes</taxon>
        <taxon>Pseudonocardiales</taxon>
        <taxon>Pseudonocardiaceae</taxon>
        <taxon>Actinokineospora</taxon>
    </lineage>
</organism>
<sequence>MTATFLLLVLLAFSDEFLSAVADATQVPYAMVHWTLIVIDTLLLVLVAQFKRRFRLRVNGEPGRGIMAWWLFGATLTLTTDALAIWVVPPRTLWFDLVSALIYALGLAMLVSTTIDTKPMLLVSAKTREALVDEWSRLQAAVPLLVGTTGAYLATVWWEYMLQPTSGVEQEFFAQMSQVIPLLIVALGLEARFYHDTLNDPTIAMFSLAILCFGEVFALSALVPNTRAIYDWHSYVAFLVTVEACFVALVTLVWVLVVRDGERPAAVPGAPPATPAVPPAQPARTGSATGAVVGAAVVAAAVVGWVLRRR</sequence>
<keyword evidence="1" id="KW-0472">Membrane</keyword>
<feature type="transmembrane region" description="Helical" evidence="1">
    <location>
        <begin position="94"/>
        <end position="117"/>
    </location>
</feature>
<keyword evidence="1" id="KW-0812">Transmembrane</keyword>
<keyword evidence="1" id="KW-1133">Transmembrane helix</keyword>